<evidence type="ECO:0000256" key="3">
    <source>
        <dbReference type="ARBA" id="ARBA00022729"/>
    </source>
</evidence>
<keyword evidence="3" id="KW-0732">Signal</keyword>
<dbReference type="Proteomes" id="UP000346198">
    <property type="component" value="Unassembled WGS sequence"/>
</dbReference>
<evidence type="ECO:0000313" key="6">
    <source>
        <dbReference type="Proteomes" id="UP000346198"/>
    </source>
</evidence>
<evidence type="ECO:0000256" key="1">
    <source>
        <dbReference type="ARBA" id="ARBA00004613"/>
    </source>
</evidence>
<dbReference type="GO" id="GO:0016837">
    <property type="term" value="F:carbon-oxygen lyase activity, acting on polysaccharides"/>
    <property type="evidence" value="ECO:0007669"/>
    <property type="project" value="TreeGrafter"/>
</dbReference>
<dbReference type="SUPFAM" id="SSF51126">
    <property type="entry name" value="Pectin lyase-like"/>
    <property type="match status" value="1"/>
</dbReference>
<dbReference type="InterPro" id="IPR039448">
    <property type="entry name" value="Beta_helix"/>
</dbReference>
<dbReference type="AlphaFoldDB" id="A0A6C2UIT1"/>
<dbReference type="PANTHER" id="PTHR40088">
    <property type="entry name" value="PECTATE LYASE (EUROFUNG)"/>
    <property type="match status" value="1"/>
</dbReference>
<keyword evidence="2" id="KW-0964">Secreted</keyword>
<dbReference type="Gene3D" id="2.160.20.10">
    <property type="entry name" value="Single-stranded right-handed beta-helix, Pectin lyase-like"/>
    <property type="match status" value="2"/>
</dbReference>
<dbReference type="GO" id="GO:0005576">
    <property type="term" value="C:extracellular region"/>
    <property type="evidence" value="ECO:0007669"/>
    <property type="project" value="UniProtKB-SubCell"/>
</dbReference>
<accession>A0A6C2UIT1</accession>
<sequence>MGCPSLVNGLRYPSNFHPVAGSNIVIGVLSAKRVILMKQVYIIGVLFAVGQALAANYYVATNGNDLTAGAIGTPFATIQHAADVMGEGDTCYIRGGNYHEEVVVNNLNGTSGSPITFSAYNNEVVALDGSRSVEDLGSTGWTQHSGNIYKTTLTSDITQVFVDGEWMMLARWPNARFDDDTAWDRETHWAQGNEALSSAGLEYDDPNDGNDLAASGLDMTDAMLIINLWGINASMVTNHVAGSDHFQYVETDWNEARHYYFMDSKLNLLDNETEWYFDPSDNTLYLWMRGGGMPTGDIRGKTMANAFTFSNCQYVTVKNLDFFATTFQVSDGNHITVEDCDLNYPVFNRRTLGDYGTLARTHIDGSPNFAMLNCSMGYTDGVALRFDGSDFATVENCEFHHIDYSCGHQSGQSSSIWFRNSEDSVYRRNTMYKTGSGHGVIASSRTLFELNDFSDLAHLQHDAAAIHLMQGHRDVVVKNNWFHDLRRPAVRFSDGPKDYLPLAPLMRTGILHHNISINSQSDIPIQLKGDERQVYNNLCEGNMRFSDDSGDPSTSGIHANTISANNSVGTYMTLAPSAYVAPSGTHSNNWEGGLLSLNIKDQVRDWTNRDYRPRPGSDWIDGGMVVPGITDGYLGSAPDIGAYESGDSSYWIPGRKLEHASKPVPPAQASSVKLDADLMWLGAYEATSHTIYFGLHPSTMEWMGNFTNNIFNPGTLASNSVYYWRADAVTPTGTVEGVVWQFDTSTPSPQYVEVGLLADPANSSVSGYGGSVEKTLNDPFVYDPSAPEIPLPFQTFSTATGRLGFHGNEAEGVDVVIAYSLEAGVLSLSSNQLFAIDLYGRDGYSDRDDNIDVALYDGLNLVTNSTGNAIAGAYDHARIVLQAPASFDRIVITGHDSGATGNQFTLMEMRAAMEAPPSAAELYADWANEYALGVDAGYGWDADGDRLDNLTEYGLGGVPTNGSDAALILPTFGTTMVGNALEYVYRRRTDAAARGLIYTLEESTNLVSNDWNIISVLPSGTAPLEPGFEAVTNQIPATETNQFIRLRISID</sequence>
<feature type="domain" description="Right handed beta helix" evidence="4">
    <location>
        <begin position="365"/>
        <end position="495"/>
    </location>
</feature>
<dbReference type="EMBL" id="CAAHFH010000001">
    <property type="protein sequence ID" value="VGO19357.1"/>
    <property type="molecule type" value="Genomic_DNA"/>
</dbReference>
<keyword evidence="6" id="KW-1185">Reference proteome</keyword>
<evidence type="ECO:0000256" key="2">
    <source>
        <dbReference type="ARBA" id="ARBA00022525"/>
    </source>
</evidence>
<gene>
    <name evidence="5" type="ORF">SCARR_01415</name>
</gene>
<dbReference type="InterPro" id="IPR052052">
    <property type="entry name" value="Polysaccharide_Lyase_9"/>
</dbReference>
<reference evidence="5 6" key="1">
    <citation type="submission" date="2019-04" db="EMBL/GenBank/DDBJ databases">
        <authorList>
            <person name="Van Vliet M D."/>
        </authorList>
    </citation>
    <scope>NUCLEOTIDE SEQUENCE [LARGE SCALE GENOMIC DNA]</scope>
    <source>
        <strain evidence="5 6">F21</strain>
    </source>
</reference>
<name>A0A6C2UIT1_9BACT</name>
<dbReference type="InterPro" id="IPR012334">
    <property type="entry name" value="Pectin_lyas_fold"/>
</dbReference>
<organism evidence="5 6">
    <name type="scientific">Pontiella sulfatireligans</name>
    <dbReference type="NCBI Taxonomy" id="2750658"/>
    <lineage>
        <taxon>Bacteria</taxon>
        <taxon>Pseudomonadati</taxon>
        <taxon>Kiritimatiellota</taxon>
        <taxon>Kiritimatiellia</taxon>
        <taxon>Kiritimatiellales</taxon>
        <taxon>Pontiellaceae</taxon>
        <taxon>Pontiella</taxon>
    </lineage>
</organism>
<dbReference type="PANTHER" id="PTHR40088:SF2">
    <property type="entry name" value="SECRETED SUGAR HYDROLASE"/>
    <property type="match status" value="1"/>
</dbReference>
<proteinExistence type="predicted"/>
<comment type="subcellular location">
    <subcellularLocation>
        <location evidence="1">Secreted</location>
    </subcellularLocation>
</comment>
<evidence type="ECO:0000259" key="4">
    <source>
        <dbReference type="Pfam" id="PF13229"/>
    </source>
</evidence>
<dbReference type="Pfam" id="PF13229">
    <property type="entry name" value="Beta_helix"/>
    <property type="match status" value="1"/>
</dbReference>
<dbReference type="InterPro" id="IPR011050">
    <property type="entry name" value="Pectin_lyase_fold/virulence"/>
</dbReference>
<evidence type="ECO:0000313" key="5">
    <source>
        <dbReference type="EMBL" id="VGO19357.1"/>
    </source>
</evidence>
<protein>
    <recommendedName>
        <fullName evidence="4">Right handed beta helix domain-containing protein</fullName>
    </recommendedName>
</protein>